<comment type="similarity">
    <text evidence="3 13">Belongs to the XPF family.</text>
</comment>
<dbReference type="GO" id="GO:0000727">
    <property type="term" value="P:double-strand break repair via break-induced replication"/>
    <property type="evidence" value="ECO:0007669"/>
    <property type="project" value="UniProtKB-UniRule"/>
</dbReference>
<dbReference type="EMBL" id="JAHDYR010000002">
    <property type="protein sequence ID" value="KAG9397392.1"/>
    <property type="molecule type" value="Genomic_DNA"/>
</dbReference>
<comment type="caution">
    <text evidence="15">The sequence shown here is derived from an EMBL/GenBank/DDBJ whole genome shotgun (WGS) entry which is preliminary data.</text>
</comment>
<evidence type="ECO:0000313" key="15">
    <source>
        <dbReference type="EMBL" id="KAG9397392.1"/>
    </source>
</evidence>
<dbReference type="GO" id="GO:0046872">
    <property type="term" value="F:metal ion binding"/>
    <property type="evidence" value="ECO:0007669"/>
    <property type="project" value="UniProtKB-UniRule"/>
</dbReference>
<gene>
    <name evidence="15" type="ORF">J8273_0882</name>
</gene>
<dbReference type="Pfam" id="PF02732">
    <property type="entry name" value="ERCC4"/>
    <property type="match status" value="1"/>
</dbReference>
<dbReference type="EC" id="3.1.22.-" evidence="13"/>
<evidence type="ECO:0000256" key="1">
    <source>
        <dbReference type="ARBA" id="ARBA00001946"/>
    </source>
</evidence>
<dbReference type="Gene3D" id="3.40.50.10130">
    <property type="match status" value="1"/>
</dbReference>
<dbReference type="GO" id="GO:0003677">
    <property type="term" value="F:DNA binding"/>
    <property type="evidence" value="ECO:0007669"/>
    <property type="project" value="UniProtKB-UniRule"/>
</dbReference>
<dbReference type="GO" id="GO:0008821">
    <property type="term" value="F:crossover junction DNA endonuclease activity"/>
    <property type="evidence" value="ECO:0007669"/>
    <property type="project" value="UniProtKB-UniRule"/>
</dbReference>
<keyword evidence="12 13" id="KW-0539">Nucleus</keyword>
<keyword evidence="4 13" id="KW-0540">Nuclease</keyword>
<evidence type="ECO:0000313" key="16">
    <source>
        <dbReference type="Proteomes" id="UP000717585"/>
    </source>
</evidence>
<comment type="function">
    <text evidence="13">Interacts with EME1 to form a DNA structure-specific endonuclease with substrate preference for branched DNA structures with a 5'-end at the branch nick. Typical substrates include 3'-flap structures, D-loops, replication forks and nicked Holliday junctions. May be required in mitosis for the processing of stalled or collapsed replication fork intermediates. May be required in meiosis for the repair of meiosis-specific double strand breaks subsequent to single-end invasion (SEI).</text>
</comment>
<comment type="cofactor">
    <cofactor evidence="1 13">
        <name>Mg(2+)</name>
        <dbReference type="ChEBI" id="CHEBI:18420"/>
    </cofactor>
</comment>
<keyword evidence="7 13" id="KW-0227">DNA damage</keyword>
<keyword evidence="11 13" id="KW-0234">DNA repair</keyword>
<keyword evidence="16" id="KW-1185">Reference proteome</keyword>
<feature type="domain" description="ERCC4" evidence="14">
    <location>
        <begin position="82"/>
        <end position="176"/>
    </location>
</feature>
<accession>A0A8J6BH73</accession>
<evidence type="ECO:0000259" key="14">
    <source>
        <dbReference type="SMART" id="SM00891"/>
    </source>
</evidence>
<evidence type="ECO:0000256" key="3">
    <source>
        <dbReference type="ARBA" id="ARBA00010015"/>
    </source>
</evidence>
<dbReference type="Proteomes" id="UP000717585">
    <property type="component" value="Unassembled WGS sequence"/>
</dbReference>
<dbReference type="PANTHER" id="PTHR13451">
    <property type="entry name" value="CLASS II CROSSOVER JUNCTION ENDONUCLEASE MUS81"/>
    <property type="match status" value="1"/>
</dbReference>
<comment type="subunit">
    <text evidence="13">Interacts with EME1.</text>
</comment>
<evidence type="ECO:0000256" key="10">
    <source>
        <dbReference type="ARBA" id="ARBA00023172"/>
    </source>
</evidence>
<dbReference type="SUPFAM" id="SSF52980">
    <property type="entry name" value="Restriction endonuclease-like"/>
    <property type="match status" value="1"/>
</dbReference>
<dbReference type="InterPro" id="IPR033309">
    <property type="entry name" value="Mus81"/>
</dbReference>
<protein>
    <recommendedName>
        <fullName evidence="13">Crossover junction endonuclease MUS81</fullName>
        <ecNumber evidence="13">3.1.22.-</ecNumber>
    </recommendedName>
</protein>
<reference evidence="15" key="1">
    <citation type="submission" date="2021-05" db="EMBL/GenBank/DDBJ databases">
        <title>A free-living protist that lacks canonical eukaryotic 1 DNA replication and segregation systems.</title>
        <authorList>
            <person name="Salas-Leiva D.E."/>
            <person name="Tromer E.C."/>
            <person name="Curtis B.A."/>
            <person name="Jerlstrom-Hultqvist J."/>
            <person name="Kolisko M."/>
            <person name="Yi Z."/>
            <person name="Salas-Leiva J.S."/>
            <person name="Gallot-Lavallee L."/>
            <person name="Kops G.J.P.L."/>
            <person name="Archibald J.M."/>
            <person name="Simpson A.G.B."/>
            <person name="Roger A.J."/>
        </authorList>
    </citation>
    <scope>NUCLEOTIDE SEQUENCE</scope>
    <source>
        <strain evidence="15">BICM</strain>
    </source>
</reference>
<dbReference type="AlphaFoldDB" id="A0A8J6BH73"/>
<name>A0A8J6BH73_9EUKA</name>
<dbReference type="GO" id="GO:0006308">
    <property type="term" value="P:DNA catabolic process"/>
    <property type="evidence" value="ECO:0007669"/>
    <property type="project" value="UniProtKB-UniRule"/>
</dbReference>
<evidence type="ECO:0000256" key="12">
    <source>
        <dbReference type="ARBA" id="ARBA00023242"/>
    </source>
</evidence>
<evidence type="ECO:0000256" key="13">
    <source>
        <dbReference type="RuleBase" id="RU369042"/>
    </source>
</evidence>
<evidence type="ECO:0000256" key="5">
    <source>
        <dbReference type="ARBA" id="ARBA00022723"/>
    </source>
</evidence>
<dbReference type="GO" id="GO:0000712">
    <property type="term" value="P:resolution of meiotic recombination intermediates"/>
    <property type="evidence" value="ECO:0007669"/>
    <property type="project" value="TreeGrafter"/>
</dbReference>
<dbReference type="InterPro" id="IPR006166">
    <property type="entry name" value="ERCC4_domain"/>
</dbReference>
<keyword evidence="8 13" id="KW-0378">Hydrolase</keyword>
<evidence type="ECO:0000256" key="8">
    <source>
        <dbReference type="ARBA" id="ARBA00022801"/>
    </source>
</evidence>
<dbReference type="Gene3D" id="1.10.150.670">
    <property type="entry name" value="Crossover junction endonuclease EME1, DNA-binding domain"/>
    <property type="match status" value="1"/>
</dbReference>
<evidence type="ECO:0000256" key="2">
    <source>
        <dbReference type="ARBA" id="ARBA00004123"/>
    </source>
</evidence>
<keyword evidence="5 13" id="KW-0479">Metal-binding</keyword>
<evidence type="ECO:0000256" key="6">
    <source>
        <dbReference type="ARBA" id="ARBA00022759"/>
    </source>
</evidence>
<dbReference type="GO" id="GO:0031573">
    <property type="term" value="P:mitotic intra-S DNA damage checkpoint signaling"/>
    <property type="evidence" value="ECO:0007669"/>
    <property type="project" value="TreeGrafter"/>
</dbReference>
<dbReference type="PANTHER" id="PTHR13451:SF0">
    <property type="entry name" value="CROSSOVER JUNCTION ENDONUCLEASE MUS81"/>
    <property type="match status" value="1"/>
</dbReference>
<dbReference type="InterPro" id="IPR042530">
    <property type="entry name" value="EME1/EME2_C"/>
</dbReference>
<dbReference type="GO" id="GO:0005634">
    <property type="term" value="C:nucleus"/>
    <property type="evidence" value="ECO:0007669"/>
    <property type="project" value="UniProtKB-SubCell"/>
</dbReference>
<dbReference type="SMART" id="SM00891">
    <property type="entry name" value="ERCC4"/>
    <property type="match status" value="1"/>
</dbReference>
<dbReference type="GO" id="GO:0048257">
    <property type="term" value="F:3'-flap endonuclease activity"/>
    <property type="evidence" value="ECO:0007669"/>
    <property type="project" value="TreeGrafter"/>
</dbReference>
<evidence type="ECO:0000256" key="4">
    <source>
        <dbReference type="ARBA" id="ARBA00022722"/>
    </source>
</evidence>
<evidence type="ECO:0000256" key="9">
    <source>
        <dbReference type="ARBA" id="ARBA00022842"/>
    </source>
</evidence>
<organism evidence="15 16">
    <name type="scientific">Carpediemonas membranifera</name>
    <dbReference type="NCBI Taxonomy" id="201153"/>
    <lineage>
        <taxon>Eukaryota</taxon>
        <taxon>Metamonada</taxon>
        <taxon>Carpediemonas-like organisms</taxon>
        <taxon>Carpediemonas</taxon>
    </lineage>
</organism>
<comment type="subcellular location">
    <subcellularLocation>
        <location evidence="2 13">Nucleus</location>
    </subcellularLocation>
</comment>
<evidence type="ECO:0000256" key="7">
    <source>
        <dbReference type="ARBA" id="ARBA00022763"/>
    </source>
</evidence>
<keyword evidence="6 13" id="KW-0255">Endonuclease</keyword>
<keyword evidence="10 13" id="KW-0233">DNA recombination</keyword>
<sequence>MKPTVLRYALEVLFADSGQVPLTEEDIICSMELEHDATVSQIRKELYTLVEKGVVFRAMYEGDLVYTQKEYTGPTLSPLRILVKVDFREFNSKRSSKRFNFLESLQKRHVPAIQANLAVGDVSFIHYPSGHTIPPILERKNATDLAASIVSGHYREQQTRMLAAGVSCAVVCEGMHSYMPRHACQPTVAALNTALAGTVDRGIAVVQTPDAESTAALYAAIYRKLEKKSDSELLTFCTTPTLTRPRDTLNTPTALWSRMLTVVPGAGPSVAAAVVDVYPTLMDLVRACDRDGQDAVAERLGQFRTARGRIGDVGRRVVKLVMNPTEVESRGGV</sequence>
<proteinExistence type="inferred from homology"/>
<dbReference type="OrthoDB" id="5963188at2759"/>
<keyword evidence="9 13" id="KW-0460">Magnesium</keyword>
<evidence type="ECO:0000256" key="11">
    <source>
        <dbReference type="ARBA" id="ARBA00023204"/>
    </source>
</evidence>
<dbReference type="GO" id="GO:0048476">
    <property type="term" value="C:Holliday junction resolvase complex"/>
    <property type="evidence" value="ECO:0007669"/>
    <property type="project" value="UniProtKB-UniRule"/>
</dbReference>
<dbReference type="InterPro" id="IPR011335">
    <property type="entry name" value="Restrct_endonuc-II-like"/>
</dbReference>